<feature type="binding site" evidence="13">
    <location>
        <position position="89"/>
    </location>
    <ligand>
        <name>Mg(2+)</name>
        <dbReference type="ChEBI" id="CHEBI:18420"/>
        <label>1</label>
    </ligand>
</feature>
<proteinExistence type="inferred from homology"/>
<dbReference type="GO" id="GO:0005829">
    <property type="term" value="C:cytosol"/>
    <property type="evidence" value="ECO:0007669"/>
    <property type="project" value="TreeGrafter"/>
</dbReference>
<evidence type="ECO:0000256" key="11">
    <source>
        <dbReference type="ARBA" id="ARBA00033056"/>
    </source>
</evidence>
<evidence type="ECO:0000256" key="9">
    <source>
        <dbReference type="ARBA" id="ARBA00030162"/>
    </source>
</evidence>
<accession>A0A127M831</accession>
<keyword evidence="7 13" id="KW-0460">Magnesium</keyword>
<evidence type="ECO:0000256" key="12">
    <source>
        <dbReference type="ARBA" id="ARBA00049546"/>
    </source>
</evidence>
<feature type="short sequence motif" description="Nudix box" evidence="14">
    <location>
        <begin position="90"/>
        <end position="113"/>
    </location>
</feature>
<feature type="binding site" evidence="13">
    <location>
        <position position="106"/>
    </location>
    <ligand>
        <name>Mg(2+)</name>
        <dbReference type="ChEBI" id="CHEBI:18420"/>
        <label>1</label>
    </ligand>
</feature>
<evidence type="ECO:0000256" key="4">
    <source>
        <dbReference type="ARBA" id="ARBA00013297"/>
    </source>
</evidence>
<evidence type="ECO:0000256" key="3">
    <source>
        <dbReference type="ARBA" id="ARBA00012453"/>
    </source>
</evidence>
<dbReference type="Gene3D" id="3.90.79.10">
    <property type="entry name" value="Nucleoside Triphosphate Pyrophosphohydrolase"/>
    <property type="match status" value="1"/>
</dbReference>
<protein>
    <recommendedName>
        <fullName evidence="4">ADP-ribose pyrophosphatase</fullName>
        <ecNumber evidence="3">3.6.1.13</ecNumber>
    </recommendedName>
    <alternativeName>
        <fullName evidence="9">ADP-ribose diphosphatase</fullName>
    </alternativeName>
    <alternativeName>
        <fullName evidence="11">ADP-ribose phosphohydrolase</fullName>
    </alternativeName>
    <alternativeName>
        <fullName evidence="10">Adenosine diphosphoribose pyrophosphatase</fullName>
    </alternativeName>
</protein>
<evidence type="ECO:0000256" key="14">
    <source>
        <dbReference type="PIRSR" id="PIRSR604385-3"/>
    </source>
</evidence>
<dbReference type="CDD" id="cd24155">
    <property type="entry name" value="NUDIX_ADPRase"/>
    <property type="match status" value="1"/>
</dbReference>
<dbReference type="GO" id="GO:0006753">
    <property type="term" value="P:nucleoside phosphate metabolic process"/>
    <property type="evidence" value="ECO:0007669"/>
    <property type="project" value="TreeGrafter"/>
</dbReference>
<comment type="similarity">
    <text evidence="2">Belongs to the Nudix hydrolase family. NudF subfamily.</text>
</comment>
<evidence type="ECO:0000256" key="8">
    <source>
        <dbReference type="ARBA" id="ARBA00025164"/>
    </source>
</evidence>
<keyword evidence="6" id="KW-0378">Hydrolase</keyword>
<evidence type="ECO:0000313" key="16">
    <source>
        <dbReference type="EMBL" id="AMO69397.1"/>
    </source>
</evidence>
<dbReference type="Proteomes" id="UP000074119">
    <property type="component" value="Chromosome"/>
</dbReference>
<keyword evidence="5 13" id="KW-0479">Metal-binding</keyword>
<evidence type="ECO:0000259" key="15">
    <source>
        <dbReference type="PROSITE" id="PS51462"/>
    </source>
</evidence>
<feature type="domain" description="Nudix hydrolase" evidence="15">
    <location>
        <begin position="48"/>
        <end position="187"/>
    </location>
</feature>
<dbReference type="NCBIfam" id="TIGR00052">
    <property type="entry name" value="nudix-type nucleoside diphosphatase, YffH/AdpP family"/>
    <property type="match status" value="1"/>
</dbReference>
<feature type="binding site" evidence="13">
    <location>
        <position position="110"/>
    </location>
    <ligand>
        <name>Mg(2+)</name>
        <dbReference type="ChEBI" id="CHEBI:18420"/>
        <label>1</label>
    </ligand>
</feature>
<comment type="function">
    <text evidence="8">Acts on ADP-mannose and ADP-glucose as well as ADP-ribose. Prevents glycogen biosynthesis. The reaction catalyzed by this enzyme is a limiting step of the gluconeogenic process.</text>
</comment>
<dbReference type="GO" id="GO:0019144">
    <property type="term" value="F:ADP-sugar diphosphatase activity"/>
    <property type="evidence" value="ECO:0007669"/>
    <property type="project" value="TreeGrafter"/>
</dbReference>
<evidence type="ECO:0000256" key="10">
    <source>
        <dbReference type="ARBA" id="ARBA00030308"/>
    </source>
</evidence>
<evidence type="ECO:0000256" key="13">
    <source>
        <dbReference type="PIRSR" id="PIRSR604385-2"/>
    </source>
</evidence>
<dbReference type="EC" id="3.6.1.13" evidence="3"/>
<dbReference type="AlphaFoldDB" id="A0A127M831"/>
<dbReference type="GO" id="GO:0046872">
    <property type="term" value="F:metal ion binding"/>
    <property type="evidence" value="ECO:0007669"/>
    <property type="project" value="UniProtKB-KW"/>
</dbReference>
<evidence type="ECO:0000256" key="6">
    <source>
        <dbReference type="ARBA" id="ARBA00022801"/>
    </source>
</evidence>
<name>A0A127M831_9GAMM</name>
<organism evidence="16 17">
    <name type="scientific">Zhongshania aliphaticivorans</name>
    <dbReference type="NCBI Taxonomy" id="1470434"/>
    <lineage>
        <taxon>Bacteria</taxon>
        <taxon>Pseudomonadati</taxon>
        <taxon>Pseudomonadota</taxon>
        <taxon>Gammaproteobacteria</taxon>
        <taxon>Cellvibrionales</taxon>
        <taxon>Spongiibacteraceae</taxon>
        <taxon>Zhongshania</taxon>
    </lineage>
</organism>
<evidence type="ECO:0000256" key="2">
    <source>
        <dbReference type="ARBA" id="ARBA00007482"/>
    </source>
</evidence>
<dbReference type="EMBL" id="CP014544">
    <property type="protein sequence ID" value="AMO69397.1"/>
    <property type="molecule type" value="Genomic_DNA"/>
</dbReference>
<dbReference type="InterPro" id="IPR000086">
    <property type="entry name" value="NUDIX_hydrolase_dom"/>
</dbReference>
<dbReference type="InterPro" id="IPR004385">
    <property type="entry name" value="NDP_pyrophosphatase"/>
</dbReference>
<comment type="cofactor">
    <cofactor evidence="1 13">
        <name>Mg(2+)</name>
        <dbReference type="ChEBI" id="CHEBI:18420"/>
    </cofactor>
</comment>
<dbReference type="RefSeq" id="WP_008251484.1">
    <property type="nucleotide sequence ID" value="NZ_CP014544.1"/>
</dbReference>
<evidence type="ECO:0000256" key="7">
    <source>
        <dbReference type="ARBA" id="ARBA00022842"/>
    </source>
</evidence>
<dbReference type="PANTHER" id="PTHR11839">
    <property type="entry name" value="UDP/ADP-SUGAR PYROPHOSPHATASE"/>
    <property type="match status" value="1"/>
</dbReference>
<dbReference type="PANTHER" id="PTHR11839:SF5">
    <property type="entry name" value="ADP-RIBOSE PYROPHOSPHATASE"/>
    <property type="match status" value="1"/>
</dbReference>
<dbReference type="PROSITE" id="PS51462">
    <property type="entry name" value="NUDIX"/>
    <property type="match status" value="1"/>
</dbReference>
<dbReference type="GO" id="GO:0047631">
    <property type="term" value="F:ADP-ribose diphosphatase activity"/>
    <property type="evidence" value="ECO:0007669"/>
    <property type="project" value="UniProtKB-EC"/>
</dbReference>
<dbReference type="InterPro" id="IPR015797">
    <property type="entry name" value="NUDIX_hydrolase-like_dom_sf"/>
</dbReference>
<evidence type="ECO:0000313" key="17">
    <source>
        <dbReference type="Proteomes" id="UP000074119"/>
    </source>
</evidence>
<dbReference type="Pfam" id="PF00293">
    <property type="entry name" value="NUDIX"/>
    <property type="match status" value="1"/>
</dbReference>
<gene>
    <name evidence="16" type="primary">nudF</name>
    <name evidence="16" type="ORF">AZF00_14270</name>
</gene>
<dbReference type="STRING" id="1470434.AZF00_14270"/>
<comment type="catalytic activity">
    <reaction evidence="12">
        <text>ADP-D-ribose + H2O = D-ribose 5-phosphate + AMP + 2 H(+)</text>
        <dbReference type="Rhea" id="RHEA:10412"/>
        <dbReference type="ChEBI" id="CHEBI:15377"/>
        <dbReference type="ChEBI" id="CHEBI:15378"/>
        <dbReference type="ChEBI" id="CHEBI:57967"/>
        <dbReference type="ChEBI" id="CHEBI:78346"/>
        <dbReference type="ChEBI" id="CHEBI:456215"/>
        <dbReference type="EC" id="3.6.1.13"/>
    </reaction>
</comment>
<reference evidence="16 17" key="1">
    <citation type="submission" date="2015-12" db="EMBL/GenBank/DDBJ databases">
        <authorList>
            <person name="Shamseldin A."/>
            <person name="Moawad H."/>
            <person name="Abd El-Rahim W.M."/>
            <person name="Sadowsky M.J."/>
        </authorList>
    </citation>
    <scope>NUCLEOTIDE SEQUENCE [LARGE SCALE GENOMIC DNA]</scope>
    <source>
        <strain evidence="16 17">SM2</strain>
    </source>
</reference>
<dbReference type="GO" id="GO:0019693">
    <property type="term" value="P:ribose phosphate metabolic process"/>
    <property type="evidence" value="ECO:0007669"/>
    <property type="project" value="TreeGrafter"/>
</dbReference>
<dbReference type="KEGG" id="zal:AZF00_14270"/>
<sequence>MADFKRSDVEIDEDRAAWRGFFQVRAYRLRHRLYKGGWGRWLSRELFVRGPAVGVLPYDPALDCILQVEQFRVGAMNRSASPWISELVAGIIDKPDENPEDVARREALEEAGLDITDMESIAEYYSSPGGSDEYFYLFCGRADLSAAGGFYGLAEEGEDIHAKVISFADAMAMLDAGQIDNAHSLIALQWLRIHRDTLRQRWLA</sequence>
<feature type="binding site" evidence="13">
    <location>
        <position position="158"/>
    </location>
    <ligand>
        <name>Mg(2+)</name>
        <dbReference type="ChEBI" id="CHEBI:18420"/>
        <label>1</label>
    </ligand>
</feature>
<evidence type="ECO:0000256" key="1">
    <source>
        <dbReference type="ARBA" id="ARBA00001946"/>
    </source>
</evidence>
<evidence type="ECO:0000256" key="5">
    <source>
        <dbReference type="ARBA" id="ARBA00022723"/>
    </source>
</evidence>
<dbReference type="SUPFAM" id="SSF55811">
    <property type="entry name" value="Nudix"/>
    <property type="match status" value="1"/>
</dbReference>